<dbReference type="RefSeq" id="WP_202762563.1">
    <property type="nucleotide sequence ID" value="NZ_CAESAQ020000017.1"/>
</dbReference>
<dbReference type="PANTHER" id="PTHR43581">
    <property type="entry name" value="ATP/GTP PHOSPHATASE"/>
    <property type="match status" value="1"/>
</dbReference>
<dbReference type="Pfam" id="PF13304">
    <property type="entry name" value="AAA_21"/>
    <property type="match status" value="1"/>
</dbReference>
<organism evidence="2 3">
    <name type="scientific">Bathymodiolus thermophilus thioautotrophic gill symbiont</name>
    <dbReference type="NCBI Taxonomy" id="2360"/>
    <lineage>
        <taxon>Bacteria</taxon>
        <taxon>Pseudomonadati</taxon>
        <taxon>Pseudomonadota</taxon>
        <taxon>Gammaproteobacteria</taxon>
        <taxon>sulfur-oxidizing symbionts</taxon>
    </lineage>
</organism>
<gene>
    <name evidence="2" type="ORF">THERMOS_260</name>
</gene>
<keyword evidence="3" id="KW-1185">Reference proteome</keyword>
<proteinExistence type="predicted"/>
<dbReference type="Proteomes" id="UP000643672">
    <property type="component" value="Unassembled WGS sequence"/>
</dbReference>
<comment type="caution">
    <text evidence="2">The sequence shown here is derived from an EMBL/GenBank/DDBJ whole genome shotgun (WGS) entry which is preliminary data.</text>
</comment>
<sequence>MNKNFIKNIQIKNFKCFDSFEAKGFSRVNLITGKNNIGKTAFMEAIDFYINSRSIIEATDSLKKLISRRQRGRDIELDIMHKNSLNTKLIVNNDVIELKYYIELGEQQGEYERRYEDADAPFLEIFVNKNSRIFPVNYILQGYSPMRRRVRGSNEVSNCNFISSGISSDDNISILYGKMIEFNKEDLLNDSLKLFDKNIIALKQIMSKRGVILKLLLQGNYSVPLSSMGEGMSKYIEIITAIWASQEGYLFIDEMDNGIHYTKLDELWKVVLETSKTLNVQVFATTHSKECVESYARVAKKLTDKGVRLIELGRKDGKTQGAVLNYEELIGEIGNGMEVRGW</sequence>
<name>A0A8H8XAC7_9GAMM</name>
<feature type="domain" description="ATPase AAA-type core" evidence="1">
    <location>
        <begin position="67"/>
        <end position="288"/>
    </location>
</feature>
<dbReference type="GO" id="GO:0005524">
    <property type="term" value="F:ATP binding"/>
    <property type="evidence" value="ECO:0007669"/>
    <property type="project" value="InterPro"/>
</dbReference>
<dbReference type="InterPro" id="IPR027417">
    <property type="entry name" value="P-loop_NTPase"/>
</dbReference>
<dbReference type="GO" id="GO:0016887">
    <property type="term" value="F:ATP hydrolysis activity"/>
    <property type="evidence" value="ECO:0007669"/>
    <property type="project" value="InterPro"/>
</dbReference>
<evidence type="ECO:0000313" key="3">
    <source>
        <dbReference type="Proteomes" id="UP000643672"/>
    </source>
</evidence>
<dbReference type="InterPro" id="IPR003959">
    <property type="entry name" value="ATPase_AAA_core"/>
</dbReference>
<protein>
    <recommendedName>
        <fullName evidence="1">ATPase AAA-type core domain-containing protein</fullName>
    </recommendedName>
</protein>
<dbReference type="InterPro" id="IPR051396">
    <property type="entry name" value="Bact_Antivir_Def_Nuclease"/>
</dbReference>
<reference evidence="2 3" key="1">
    <citation type="submission" date="2020-05" db="EMBL/GenBank/DDBJ databases">
        <authorList>
            <person name="Petersen J."/>
            <person name="Sayavedra L."/>
        </authorList>
    </citation>
    <scope>NUCLEOTIDE SEQUENCE [LARGE SCALE GENOMIC DNA]</scope>
    <source>
        <strain evidence="2">B thermophilus SOXS</strain>
    </source>
</reference>
<dbReference type="Gene3D" id="3.40.50.300">
    <property type="entry name" value="P-loop containing nucleotide triphosphate hydrolases"/>
    <property type="match status" value="2"/>
</dbReference>
<dbReference type="SUPFAM" id="SSF52540">
    <property type="entry name" value="P-loop containing nucleoside triphosphate hydrolases"/>
    <property type="match status" value="1"/>
</dbReference>
<accession>A0A8H8XAC7</accession>
<evidence type="ECO:0000313" key="2">
    <source>
        <dbReference type="EMBL" id="CAB5495238.1"/>
    </source>
</evidence>
<dbReference type="AlphaFoldDB" id="A0A8H8XAC7"/>
<dbReference type="PANTHER" id="PTHR43581:SF4">
    <property type="entry name" value="ATP_GTP PHOSPHATASE"/>
    <property type="match status" value="1"/>
</dbReference>
<dbReference type="EMBL" id="CAESAQ020000017">
    <property type="protein sequence ID" value="CAB5495238.1"/>
    <property type="molecule type" value="Genomic_DNA"/>
</dbReference>
<evidence type="ECO:0000259" key="1">
    <source>
        <dbReference type="Pfam" id="PF13304"/>
    </source>
</evidence>